<evidence type="ECO:0000256" key="1">
    <source>
        <dbReference type="ARBA" id="ARBA00022737"/>
    </source>
</evidence>
<dbReference type="AlphaFoldDB" id="A0AA39SU46"/>
<feature type="repeat" description="PPR" evidence="2">
    <location>
        <begin position="160"/>
        <end position="194"/>
    </location>
</feature>
<dbReference type="Proteomes" id="UP001168877">
    <property type="component" value="Unassembled WGS sequence"/>
</dbReference>
<keyword evidence="4" id="KW-1185">Reference proteome</keyword>
<dbReference type="InterPro" id="IPR002885">
    <property type="entry name" value="PPR_rpt"/>
</dbReference>
<feature type="repeat" description="PPR" evidence="2">
    <location>
        <begin position="129"/>
        <end position="159"/>
    </location>
</feature>
<comment type="caution">
    <text evidence="3">The sequence shown here is derived from an EMBL/GenBank/DDBJ whole genome shotgun (WGS) entry which is preliminary data.</text>
</comment>
<keyword evidence="1" id="KW-0677">Repeat</keyword>
<accession>A0AA39SU46</accession>
<organism evidence="3 4">
    <name type="scientific">Acer saccharum</name>
    <name type="common">Sugar maple</name>
    <dbReference type="NCBI Taxonomy" id="4024"/>
    <lineage>
        <taxon>Eukaryota</taxon>
        <taxon>Viridiplantae</taxon>
        <taxon>Streptophyta</taxon>
        <taxon>Embryophyta</taxon>
        <taxon>Tracheophyta</taxon>
        <taxon>Spermatophyta</taxon>
        <taxon>Magnoliopsida</taxon>
        <taxon>eudicotyledons</taxon>
        <taxon>Gunneridae</taxon>
        <taxon>Pentapetalae</taxon>
        <taxon>rosids</taxon>
        <taxon>malvids</taxon>
        <taxon>Sapindales</taxon>
        <taxon>Sapindaceae</taxon>
        <taxon>Hippocastanoideae</taxon>
        <taxon>Acereae</taxon>
        <taxon>Acer</taxon>
    </lineage>
</organism>
<dbReference type="GO" id="GO:0009451">
    <property type="term" value="P:RNA modification"/>
    <property type="evidence" value="ECO:0007669"/>
    <property type="project" value="InterPro"/>
</dbReference>
<evidence type="ECO:0008006" key="5">
    <source>
        <dbReference type="Google" id="ProtNLM"/>
    </source>
</evidence>
<protein>
    <recommendedName>
        <fullName evidence="5">Pentatricopeptide repeat-containing protein</fullName>
    </recommendedName>
</protein>
<dbReference type="NCBIfam" id="TIGR00756">
    <property type="entry name" value="PPR"/>
    <property type="match status" value="3"/>
</dbReference>
<dbReference type="Gene3D" id="1.25.40.10">
    <property type="entry name" value="Tetratricopeptide repeat domain"/>
    <property type="match status" value="2"/>
</dbReference>
<dbReference type="EMBL" id="JAUESC010000004">
    <property type="protein sequence ID" value="KAK0595454.1"/>
    <property type="molecule type" value="Genomic_DNA"/>
</dbReference>
<gene>
    <name evidence="3" type="ORF">LWI29_006795</name>
</gene>
<feature type="repeat" description="PPR" evidence="2">
    <location>
        <begin position="230"/>
        <end position="264"/>
    </location>
</feature>
<name>A0AA39SU46_ACESA</name>
<proteinExistence type="predicted"/>
<evidence type="ECO:0000256" key="2">
    <source>
        <dbReference type="PROSITE-ProRule" id="PRU00708"/>
    </source>
</evidence>
<dbReference type="Pfam" id="PF01535">
    <property type="entry name" value="PPR"/>
    <property type="match status" value="4"/>
</dbReference>
<evidence type="ECO:0000313" key="4">
    <source>
        <dbReference type="Proteomes" id="UP001168877"/>
    </source>
</evidence>
<dbReference type="FunFam" id="1.25.40.10:FF:000073">
    <property type="entry name" value="Pentatricopeptide repeat-containing protein chloroplastic"/>
    <property type="match status" value="1"/>
</dbReference>
<dbReference type="PANTHER" id="PTHR24015">
    <property type="entry name" value="OS07G0578800 PROTEIN-RELATED"/>
    <property type="match status" value="1"/>
</dbReference>
<dbReference type="FunFam" id="1.25.40.10:FF:000851">
    <property type="entry name" value="Pentatricopeptide repeat-containing protein103"/>
    <property type="match status" value="1"/>
</dbReference>
<dbReference type="InterPro" id="IPR046960">
    <property type="entry name" value="PPR_At4g14850-like_plant"/>
</dbReference>
<reference evidence="3" key="2">
    <citation type="submission" date="2023-06" db="EMBL/GenBank/DDBJ databases">
        <authorList>
            <person name="Swenson N.G."/>
            <person name="Wegrzyn J.L."/>
            <person name="Mcevoy S.L."/>
        </authorList>
    </citation>
    <scope>NUCLEOTIDE SEQUENCE</scope>
    <source>
        <strain evidence="3">NS2018</strain>
        <tissue evidence="3">Leaf</tissue>
    </source>
</reference>
<dbReference type="PROSITE" id="PS51375">
    <property type="entry name" value="PPR"/>
    <property type="match status" value="3"/>
</dbReference>
<dbReference type="GO" id="GO:0003723">
    <property type="term" value="F:RNA binding"/>
    <property type="evidence" value="ECO:0007669"/>
    <property type="project" value="InterPro"/>
</dbReference>
<dbReference type="InterPro" id="IPR011990">
    <property type="entry name" value="TPR-like_helical_dom_sf"/>
</dbReference>
<reference evidence="3" key="1">
    <citation type="journal article" date="2022" name="Plant J.">
        <title>Strategies of tolerance reflected in two North American maple genomes.</title>
        <authorList>
            <person name="McEvoy S.L."/>
            <person name="Sezen U.U."/>
            <person name="Trouern-Trend A."/>
            <person name="McMahon S.M."/>
            <person name="Schaberg P.G."/>
            <person name="Yang J."/>
            <person name="Wegrzyn J.L."/>
            <person name="Swenson N.G."/>
        </authorList>
    </citation>
    <scope>NUCLEOTIDE SEQUENCE</scope>
    <source>
        <strain evidence="3">NS2018</strain>
    </source>
</reference>
<evidence type="ECO:0000313" key="3">
    <source>
        <dbReference type="EMBL" id="KAK0595454.1"/>
    </source>
</evidence>
<sequence>MDGHEGQAQSSGFYFNGLLPSEADSSTRVLDRGRWSRAEKRVAELIAHIQPNQPSEIQRNGVESYTRHLITKCFPCQVFKHLFCSSDALVLLSMATCFCFGCRTCGGVPDLKRGKEVHVQVIRFGFEADVDVVNALITMYVKCGDLRSARLVFDGMRRRDRISWNAMISGYFENDECMEGLRLFITMIEVLMDPDFMTLSSVISACELLGDETLGMEVHGYVTKMGFLNDVSVCNSLMKMYSSFGNWEEAENIFRRMESKDVVSWTTMISVYENNFLPEKAIETYIMMEADSIRPDEITIASVLPVLV</sequence>
<dbReference type="PANTHER" id="PTHR24015:SF548">
    <property type="entry name" value="OS08G0340900 PROTEIN"/>
    <property type="match status" value="1"/>
</dbReference>